<organism evidence="9 10">
    <name type="scientific">Daucus carota subsp. sativus</name>
    <name type="common">Carrot</name>
    <dbReference type="NCBI Taxonomy" id="79200"/>
    <lineage>
        <taxon>Eukaryota</taxon>
        <taxon>Viridiplantae</taxon>
        <taxon>Streptophyta</taxon>
        <taxon>Embryophyta</taxon>
        <taxon>Tracheophyta</taxon>
        <taxon>Spermatophyta</taxon>
        <taxon>Magnoliopsida</taxon>
        <taxon>eudicotyledons</taxon>
        <taxon>Gunneridae</taxon>
        <taxon>Pentapetalae</taxon>
        <taxon>asterids</taxon>
        <taxon>campanulids</taxon>
        <taxon>Apiales</taxon>
        <taxon>Apiaceae</taxon>
        <taxon>Apioideae</taxon>
        <taxon>Scandiceae</taxon>
        <taxon>Daucinae</taxon>
        <taxon>Daucus</taxon>
        <taxon>Daucus sect. Daucus</taxon>
    </lineage>
</organism>
<gene>
    <name evidence="9" type="ORF">DCAR_0625028</name>
</gene>
<accession>A0AAF0XEN6</accession>
<name>A0AAF0XEN6_DAUCS</name>
<dbReference type="PANTHER" id="PTHR36016">
    <property type="entry name" value="CLAVATA3/ESR (CLE)-RELATED PROTEIN 7"/>
    <property type="match status" value="1"/>
</dbReference>
<evidence type="ECO:0000256" key="8">
    <source>
        <dbReference type="SAM" id="Phobius"/>
    </source>
</evidence>
<keyword evidence="5" id="KW-0221">Differentiation</keyword>
<evidence type="ECO:0000256" key="1">
    <source>
        <dbReference type="ARBA" id="ARBA00004239"/>
    </source>
</evidence>
<reference evidence="9" key="2">
    <citation type="submission" date="2022-03" db="EMBL/GenBank/DDBJ databases">
        <title>Draft title - Genomic analysis of global carrot germplasm unveils the trajectory of domestication and the origin of high carotenoid orange carrot.</title>
        <authorList>
            <person name="Iorizzo M."/>
            <person name="Ellison S."/>
            <person name="Senalik D."/>
            <person name="Macko-Podgorni A."/>
            <person name="Grzebelus D."/>
            <person name="Bostan H."/>
            <person name="Rolling W."/>
            <person name="Curaba J."/>
            <person name="Simon P."/>
        </authorList>
    </citation>
    <scope>NUCLEOTIDE SEQUENCE</scope>
    <source>
        <tissue evidence="9">Leaf</tissue>
    </source>
</reference>
<evidence type="ECO:0000256" key="2">
    <source>
        <dbReference type="ARBA" id="ARBA00005416"/>
    </source>
</evidence>
<evidence type="ECO:0000256" key="6">
    <source>
        <dbReference type="ARBA" id="ARBA00023180"/>
    </source>
</evidence>
<sequence>MASSTSNKHIWLMIFIVFNTFFVTSKAARFIYQNKVPQVQIRAFDSQLFLLKLGYDSFTLEKYRRRSLVADRVAPAGPNGQHHSLPPSSS</sequence>
<reference evidence="9" key="1">
    <citation type="journal article" date="2016" name="Nat. Genet.">
        <title>A high-quality carrot genome assembly provides new insights into carotenoid accumulation and asterid genome evolution.</title>
        <authorList>
            <person name="Iorizzo M."/>
            <person name="Ellison S."/>
            <person name="Senalik D."/>
            <person name="Zeng P."/>
            <person name="Satapoomin P."/>
            <person name="Huang J."/>
            <person name="Bowman M."/>
            <person name="Iovene M."/>
            <person name="Sanseverino W."/>
            <person name="Cavagnaro P."/>
            <person name="Yildiz M."/>
            <person name="Macko-Podgorni A."/>
            <person name="Moranska E."/>
            <person name="Grzebelus E."/>
            <person name="Grzebelus D."/>
            <person name="Ashrafi H."/>
            <person name="Zheng Z."/>
            <person name="Cheng S."/>
            <person name="Spooner D."/>
            <person name="Van Deynze A."/>
            <person name="Simon P."/>
        </authorList>
    </citation>
    <scope>NUCLEOTIDE SEQUENCE</scope>
    <source>
        <tissue evidence="9">Leaf</tissue>
    </source>
</reference>
<dbReference type="AlphaFoldDB" id="A0AAF0XEN6"/>
<comment type="similarity">
    <text evidence="2">Belongs to the CLV3/ESR signal peptide family.</text>
</comment>
<evidence type="ECO:0000313" key="10">
    <source>
        <dbReference type="Proteomes" id="UP000077755"/>
    </source>
</evidence>
<evidence type="ECO:0000256" key="4">
    <source>
        <dbReference type="ARBA" id="ARBA00022729"/>
    </source>
</evidence>
<keyword evidence="8" id="KW-1133">Transmembrane helix</keyword>
<evidence type="ECO:0000256" key="7">
    <source>
        <dbReference type="ARBA" id="ARBA00023278"/>
    </source>
</evidence>
<comment type="subcellular location">
    <subcellularLocation>
        <location evidence="1">Secreted</location>
        <location evidence="1">Extracellular space</location>
    </subcellularLocation>
</comment>
<evidence type="ECO:0000256" key="5">
    <source>
        <dbReference type="ARBA" id="ARBA00022782"/>
    </source>
</evidence>
<keyword evidence="4" id="KW-0732">Signal</keyword>
<proteinExistence type="inferred from homology"/>
<evidence type="ECO:0000313" key="9">
    <source>
        <dbReference type="EMBL" id="WOH05609.1"/>
    </source>
</evidence>
<dbReference type="InterPro" id="IPR039617">
    <property type="entry name" value="CLAVATA3-CLE"/>
</dbReference>
<keyword evidence="8" id="KW-0812">Transmembrane</keyword>
<dbReference type="EMBL" id="CP093348">
    <property type="protein sequence ID" value="WOH05609.1"/>
    <property type="molecule type" value="Genomic_DNA"/>
</dbReference>
<evidence type="ECO:0000256" key="3">
    <source>
        <dbReference type="ARBA" id="ARBA00022525"/>
    </source>
</evidence>
<dbReference type="GO" id="GO:0005576">
    <property type="term" value="C:extracellular region"/>
    <property type="evidence" value="ECO:0007669"/>
    <property type="project" value="UniProtKB-SubCell"/>
</dbReference>
<keyword evidence="3" id="KW-0964">Secreted</keyword>
<dbReference type="PANTHER" id="PTHR36016:SF1">
    <property type="entry name" value="CLAVATA3_ESR (CLE)-RELATED PROTEIN 5-RELATED"/>
    <property type="match status" value="1"/>
</dbReference>
<protein>
    <submittedName>
        <fullName evidence="9">Uncharacterized protein</fullName>
    </submittedName>
</protein>
<keyword evidence="10" id="KW-1185">Reference proteome</keyword>
<keyword evidence="6" id="KW-0325">Glycoprotein</keyword>
<feature type="transmembrane region" description="Helical" evidence="8">
    <location>
        <begin position="12"/>
        <end position="32"/>
    </location>
</feature>
<dbReference type="GO" id="GO:0030154">
    <property type="term" value="P:cell differentiation"/>
    <property type="evidence" value="ECO:0007669"/>
    <property type="project" value="UniProtKB-KW"/>
</dbReference>
<dbReference type="Proteomes" id="UP000077755">
    <property type="component" value="Chromosome 6"/>
</dbReference>
<keyword evidence="7" id="KW-0379">Hydroxylation</keyword>
<keyword evidence="8" id="KW-0472">Membrane</keyword>